<sequence>MPHPTKVEDVDREEQQPDGYHQFVQIHGPQLLNCGVPDFYWPTLFQKLSKEVFDAGEFFKIFCVQSGDETKWKVVTTQEVESKHPNSIFLVDHAWTYRVSDCRPQLEQIPGLLERMAALMDVQSEERTKEEIIEDILQKMWKYNQTYSIGNTEFGSDESMPIWYIMDEFGSRIQHSDTPTVKMSPFFFAPLQISFTLMWPLQDLKEDDEVTRDFIPNIQDPEMRKARLIPWVPADLTSVDYFQKEPDVSFFQSFVKLESLPDPDHKYSGLPKDRNPKVYLKYMNFHQYLTDKRFEMVETKEEADIIFIQTHFKEYDKYPDKCVNQFPFERVVTVKDLLAVVSRRAADGKEDPDTLERNPKWLPVTYNLETEISKFVSYYQHREKKALDNHWICKPWNLARGLDMHVTNNLDYILRLPESGPKVACKYVHDPVLFMREDIGNVKFDIRYIVMLSSVSPLKLFVYRVFWLRFSNRPFSLDHFDDYEKHFTVMNYVEEGQKLKQVNYDDFIPMFEAQYPAYKWAEVEEDIFQMFRELFQGATALPSPQGISNCPQSRAMYAIDLLLEWRKNSKGERTIQPVICEVNFCPDCDRACKYHPNFVNDVFSTLFLDDIEGRPVTQL</sequence>
<dbReference type="AlphaFoldDB" id="A0A8B8AQE3"/>
<dbReference type="PANTHER" id="PTHR46088:SF1">
    <property type="entry name" value="TUBULIN--TYROSINE LIGASE-LIKE PROTEIN 12"/>
    <property type="match status" value="1"/>
</dbReference>
<reference evidence="3" key="1">
    <citation type="submission" date="2025-08" db="UniProtKB">
        <authorList>
            <consortium name="RefSeq"/>
        </authorList>
    </citation>
    <scope>IDENTIFICATION</scope>
    <source>
        <tissue evidence="3">Whole sample</tissue>
    </source>
</reference>
<evidence type="ECO:0000259" key="1">
    <source>
        <dbReference type="Pfam" id="PF25556"/>
    </source>
</evidence>
<dbReference type="Gene3D" id="3.30.470.20">
    <property type="entry name" value="ATP-grasp fold, B domain"/>
    <property type="match status" value="1"/>
</dbReference>
<evidence type="ECO:0000313" key="2">
    <source>
        <dbReference type="Proteomes" id="UP000694844"/>
    </source>
</evidence>
<dbReference type="Pfam" id="PF25556">
    <property type="entry name" value="SET_TTL"/>
    <property type="match status" value="1"/>
</dbReference>
<dbReference type="KEGG" id="cvn:111103707"/>
<keyword evidence="2" id="KW-1185">Reference proteome</keyword>
<dbReference type="InterPro" id="IPR004344">
    <property type="entry name" value="TTL/TTLL_fam"/>
</dbReference>
<dbReference type="Pfam" id="PF03133">
    <property type="entry name" value="TTL"/>
    <property type="match status" value="1"/>
</dbReference>
<dbReference type="PROSITE" id="PS51221">
    <property type="entry name" value="TTL"/>
    <property type="match status" value="1"/>
</dbReference>
<dbReference type="GeneID" id="111103707"/>
<organism evidence="2 3">
    <name type="scientific">Crassostrea virginica</name>
    <name type="common">Eastern oyster</name>
    <dbReference type="NCBI Taxonomy" id="6565"/>
    <lineage>
        <taxon>Eukaryota</taxon>
        <taxon>Metazoa</taxon>
        <taxon>Spiralia</taxon>
        <taxon>Lophotrochozoa</taxon>
        <taxon>Mollusca</taxon>
        <taxon>Bivalvia</taxon>
        <taxon>Autobranchia</taxon>
        <taxon>Pteriomorphia</taxon>
        <taxon>Ostreida</taxon>
        <taxon>Ostreoidea</taxon>
        <taxon>Ostreidae</taxon>
        <taxon>Crassostrea</taxon>
    </lineage>
</organism>
<dbReference type="GO" id="GO:0005737">
    <property type="term" value="C:cytoplasm"/>
    <property type="evidence" value="ECO:0007669"/>
    <property type="project" value="TreeGrafter"/>
</dbReference>
<gene>
    <name evidence="3" type="primary">LOC111103707</name>
</gene>
<dbReference type="Proteomes" id="UP000694844">
    <property type="component" value="Chromosome 7"/>
</dbReference>
<name>A0A8B8AQE3_CRAVI</name>
<accession>A0A8B8AQE3</accession>
<dbReference type="OrthoDB" id="60477at2759"/>
<evidence type="ECO:0000313" key="3">
    <source>
        <dbReference type="RefSeq" id="XP_022292858.1"/>
    </source>
</evidence>
<dbReference type="InterPro" id="IPR057954">
    <property type="entry name" value="SET_TTL12"/>
</dbReference>
<dbReference type="RefSeq" id="XP_022292858.1">
    <property type="nucleotide sequence ID" value="XM_022437150.1"/>
</dbReference>
<feature type="domain" description="Tubulin--tyrosine ligase-like protein 12 SET-like" evidence="1">
    <location>
        <begin position="66"/>
        <end position="235"/>
    </location>
</feature>
<dbReference type="PANTHER" id="PTHR46088">
    <property type="entry name" value="TUBULIN--TYROSINE LIGASE-LIKE PROTEIN 12"/>
    <property type="match status" value="1"/>
</dbReference>
<proteinExistence type="predicted"/>
<dbReference type="InterPro" id="IPR027749">
    <property type="entry name" value="TTLL12"/>
</dbReference>
<protein>
    <submittedName>
        <fullName evidence="3">Tubulin--tyrosine ligase-like protein 12</fullName>
    </submittedName>
</protein>